<sequence length="79" mass="8549">MPLVSCATKSTTFSKCGWMGLDGLFWWEMRNSTGADRAVAQAGPLSVADTAVAETKAARMVVNDITGAFIRFPFICRES</sequence>
<dbReference type="EMBL" id="CABFNB010000163">
    <property type="protein sequence ID" value="VTZ65827.1"/>
    <property type="molecule type" value="Genomic_DNA"/>
</dbReference>
<gene>
    <name evidence="1" type="ORF">EMEDMD4_910044</name>
</gene>
<name>A0A508XC12_9HYPH</name>
<evidence type="ECO:0000313" key="1">
    <source>
        <dbReference type="EMBL" id="VTZ65827.1"/>
    </source>
</evidence>
<proteinExistence type="predicted"/>
<organism evidence="1">
    <name type="scientific">Sinorhizobium medicae</name>
    <dbReference type="NCBI Taxonomy" id="110321"/>
    <lineage>
        <taxon>Bacteria</taxon>
        <taxon>Pseudomonadati</taxon>
        <taxon>Pseudomonadota</taxon>
        <taxon>Alphaproteobacteria</taxon>
        <taxon>Hyphomicrobiales</taxon>
        <taxon>Rhizobiaceae</taxon>
        <taxon>Sinorhizobium/Ensifer group</taxon>
        <taxon>Sinorhizobium</taxon>
    </lineage>
</organism>
<reference evidence="1" key="1">
    <citation type="submission" date="2019-06" db="EMBL/GenBank/DDBJ databases">
        <authorList>
            <person name="Le Quere A."/>
            <person name="Colella S."/>
        </authorList>
    </citation>
    <scope>NUCLEOTIDE SEQUENCE</scope>
    <source>
        <strain evidence="1">EmedicaeMD41</strain>
    </source>
</reference>
<accession>A0A508XC12</accession>
<protein>
    <submittedName>
        <fullName evidence="1">Uncharacterized protein</fullName>
    </submittedName>
</protein>
<dbReference type="AlphaFoldDB" id="A0A508XC12"/>
<dbReference type="Proteomes" id="UP000507954">
    <property type="component" value="Unassembled WGS sequence"/>
</dbReference>